<keyword evidence="5" id="KW-1185">Reference proteome</keyword>
<accession>A0ABS5QM58</accession>
<evidence type="ECO:0000256" key="1">
    <source>
        <dbReference type="ARBA" id="ARBA00023125"/>
    </source>
</evidence>
<dbReference type="Gene3D" id="1.10.357.10">
    <property type="entry name" value="Tetracycline Repressor, domain 2"/>
    <property type="match status" value="1"/>
</dbReference>
<dbReference type="RefSeq" id="WP_213349449.1">
    <property type="nucleotide sequence ID" value="NZ_JAEDAM010000048.1"/>
</dbReference>
<dbReference type="Pfam" id="PF00440">
    <property type="entry name" value="TetR_N"/>
    <property type="match status" value="1"/>
</dbReference>
<dbReference type="PROSITE" id="PS50977">
    <property type="entry name" value="HTH_TETR_2"/>
    <property type="match status" value="1"/>
</dbReference>
<sequence>MEKEKIFKVAEEHFFAKRYTDVKLDNIANSLNIQKPSLYYYFIDKKDLFLQTIKYSMNKYIKSLENAVKEKDLEKFLNWYLVYPSDNKNLFAIAFQKGYCIDRDINSTILSGKILVDRIINNFFLEFGLTKVKIYLILNLLEKLAQDNCVDGYCLKYKISDILPEIKNFLEK</sequence>
<protein>
    <submittedName>
        <fullName evidence="4">Bacterial regulatory protein, tetR family</fullName>
    </submittedName>
</protein>
<dbReference type="PANTHER" id="PTHR43479">
    <property type="entry name" value="ACREF/ENVCD OPERON REPRESSOR-RELATED"/>
    <property type="match status" value="1"/>
</dbReference>
<feature type="domain" description="HTH tetR-type" evidence="3">
    <location>
        <begin position="1"/>
        <end position="60"/>
    </location>
</feature>
<dbReference type="Proteomes" id="UP000680365">
    <property type="component" value="Unassembled WGS sequence"/>
</dbReference>
<dbReference type="InterPro" id="IPR009057">
    <property type="entry name" value="Homeodomain-like_sf"/>
</dbReference>
<reference evidence="4 5" key="1">
    <citation type="journal article" date="2021" name="Nat. Commun.">
        <title>Reductive evolution and unique predatory mode in the CPR bacterium Vampirococcus lugosii.</title>
        <authorList>
            <person name="Moreira D."/>
            <person name="Zivanovic Y."/>
            <person name="Lopez-Archilla A.I."/>
            <person name="Iniesto M."/>
            <person name="Lopez-Garcia P."/>
        </authorList>
    </citation>
    <scope>NUCLEOTIDE SEQUENCE [LARGE SCALE GENOMIC DNA]</scope>
    <source>
        <strain evidence="4">Chiprana</strain>
    </source>
</reference>
<evidence type="ECO:0000313" key="4">
    <source>
        <dbReference type="EMBL" id="MBS8122159.1"/>
    </source>
</evidence>
<dbReference type="PANTHER" id="PTHR43479:SF11">
    <property type="entry name" value="ACREF_ENVCD OPERON REPRESSOR-RELATED"/>
    <property type="match status" value="1"/>
</dbReference>
<evidence type="ECO:0000256" key="2">
    <source>
        <dbReference type="PROSITE-ProRule" id="PRU00335"/>
    </source>
</evidence>
<gene>
    <name evidence="4" type="ORF">VAMP_144n119</name>
</gene>
<name>A0ABS5QM58_9BACT</name>
<organism evidence="4 5">
    <name type="scientific">Candidatus Vampirococcus lugosii</name>
    <dbReference type="NCBI Taxonomy" id="2789015"/>
    <lineage>
        <taxon>Bacteria</taxon>
        <taxon>Candidatus Absconditibacteriota</taxon>
        <taxon>Vampirococcus</taxon>
    </lineage>
</organism>
<evidence type="ECO:0000259" key="3">
    <source>
        <dbReference type="PROSITE" id="PS50977"/>
    </source>
</evidence>
<comment type="caution">
    <text evidence="4">The sequence shown here is derived from an EMBL/GenBank/DDBJ whole genome shotgun (WGS) entry which is preliminary data.</text>
</comment>
<dbReference type="EMBL" id="JAEDAM010000048">
    <property type="protein sequence ID" value="MBS8122159.1"/>
    <property type="molecule type" value="Genomic_DNA"/>
</dbReference>
<feature type="DNA-binding region" description="H-T-H motif" evidence="2">
    <location>
        <begin position="23"/>
        <end position="42"/>
    </location>
</feature>
<dbReference type="InterPro" id="IPR001647">
    <property type="entry name" value="HTH_TetR"/>
</dbReference>
<dbReference type="SUPFAM" id="SSF46689">
    <property type="entry name" value="Homeodomain-like"/>
    <property type="match status" value="1"/>
</dbReference>
<proteinExistence type="predicted"/>
<keyword evidence="1 2" id="KW-0238">DNA-binding</keyword>
<evidence type="ECO:0000313" key="5">
    <source>
        <dbReference type="Proteomes" id="UP000680365"/>
    </source>
</evidence>
<dbReference type="InterPro" id="IPR050624">
    <property type="entry name" value="HTH-type_Tx_Regulator"/>
</dbReference>